<dbReference type="SUPFAM" id="SSF64586">
    <property type="entry name" value="C-terminal domain of ProRS"/>
    <property type="match status" value="1"/>
</dbReference>
<comment type="catalytic activity">
    <reaction evidence="6 7">
        <text>tRNA(Pro) + L-proline + ATP = L-prolyl-tRNA(Pro) + AMP + diphosphate</text>
        <dbReference type="Rhea" id="RHEA:14305"/>
        <dbReference type="Rhea" id="RHEA-COMP:9700"/>
        <dbReference type="Rhea" id="RHEA-COMP:9702"/>
        <dbReference type="ChEBI" id="CHEBI:30616"/>
        <dbReference type="ChEBI" id="CHEBI:33019"/>
        <dbReference type="ChEBI" id="CHEBI:60039"/>
        <dbReference type="ChEBI" id="CHEBI:78442"/>
        <dbReference type="ChEBI" id="CHEBI:78532"/>
        <dbReference type="ChEBI" id="CHEBI:456215"/>
        <dbReference type="EC" id="6.1.1.15"/>
    </reaction>
</comment>
<dbReference type="CDD" id="cd00778">
    <property type="entry name" value="ProRS_core_arch_euk"/>
    <property type="match status" value="1"/>
</dbReference>
<dbReference type="Pfam" id="PF09180">
    <property type="entry name" value="ProRS-C_1"/>
    <property type="match status" value="1"/>
</dbReference>
<comment type="function">
    <text evidence="7">Catalyzes the attachment of proline to tRNA(Pro) in a two-step reaction: proline is first activated by ATP to form Pro-AMP and then transferred to the acceptor end of tRNA(Pro).</text>
</comment>
<dbReference type="GO" id="GO:0005737">
    <property type="term" value="C:cytoplasm"/>
    <property type="evidence" value="ECO:0007669"/>
    <property type="project" value="UniProtKB-SubCell"/>
</dbReference>
<evidence type="ECO:0000259" key="8">
    <source>
        <dbReference type="PROSITE" id="PS50862"/>
    </source>
</evidence>
<dbReference type="SMART" id="SM00946">
    <property type="entry name" value="ProRS-C_1"/>
    <property type="match status" value="1"/>
</dbReference>
<accession>A0A0F6CKA4</accession>
<keyword evidence="3 7" id="KW-0067">ATP-binding</keyword>
<name>A0A0F6CKA4_MYCGL</name>
<dbReference type="GO" id="GO:0004827">
    <property type="term" value="F:proline-tRNA ligase activity"/>
    <property type="evidence" value="ECO:0007669"/>
    <property type="project" value="UniProtKB-UniRule"/>
</dbReference>
<dbReference type="InterPro" id="IPR045864">
    <property type="entry name" value="aa-tRNA-synth_II/BPL/LPL"/>
</dbReference>
<dbReference type="PROSITE" id="PS50862">
    <property type="entry name" value="AA_TRNA_LIGASE_II"/>
    <property type="match status" value="1"/>
</dbReference>
<evidence type="ECO:0000256" key="5">
    <source>
        <dbReference type="ARBA" id="ARBA00023146"/>
    </source>
</evidence>
<evidence type="ECO:0000256" key="1">
    <source>
        <dbReference type="ARBA" id="ARBA00022598"/>
    </source>
</evidence>
<dbReference type="InterPro" id="IPR033721">
    <property type="entry name" value="ProRS_core_arch_euk"/>
</dbReference>
<dbReference type="PANTHER" id="PTHR43382:SF2">
    <property type="entry name" value="BIFUNCTIONAL GLUTAMATE_PROLINE--TRNA LIGASE"/>
    <property type="match status" value="1"/>
</dbReference>
<dbReference type="eggNOG" id="COG0441">
    <property type="taxonomic scope" value="Bacteria"/>
</dbReference>
<comment type="subunit">
    <text evidence="7">Homodimer.</text>
</comment>
<dbReference type="GO" id="GO:0017101">
    <property type="term" value="C:aminoacyl-tRNA synthetase multienzyme complex"/>
    <property type="evidence" value="ECO:0007669"/>
    <property type="project" value="TreeGrafter"/>
</dbReference>
<dbReference type="SUPFAM" id="SSF55681">
    <property type="entry name" value="Class II aaRS and biotin synthetases"/>
    <property type="match status" value="1"/>
</dbReference>
<sequence length="474" mass="55465">MAFKKNLASSKDDNISDWYTEVISKGNLIHYSNIKGFMSFLPNGWKIWQLIKKELTKEFDQRDILELCLPSLISQNDFLLEKKHLEGFAPELFIVTKTSNETEKYILRPTSEIAFCNLWRETLRNYRQLPIKHNQWTSVFRVEKNTRPFLRNSEFFWHEIHSCFETEEQSNDFAVDIWKLYQRFIKDILCIPLVAGEKTEAEKFAGAKTTYTVETIMPDGQALQSATSHNLSQNFSKAFDIRYQTKNNDYQNVFSMSAGVSTRIIGAIIMTHGDNDGLVFPTKVAPYHISLNCIFDDTNQELNAKLKELANKYSQKYRVHLNLNKYSTVEIIKNSQLRGDCCVLLMGPNDLKKNEIVFIDRISKQKQFINLDHLDQKLEELFSTFDQKLYQKAKAVFETKVDFAQTFEEFEQKIASGKFVRVFYCNEDLYEKQIKEKTGASSRCIIKHLDEQTQERCFISNKKAKVEIYFARSY</sequence>
<evidence type="ECO:0000256" key="3">
    <source>
        <dbReference type="ARBA" id="ARBA00022840"/>
    </source>
</evidence>
<keyword evidence="2 7" id="KW-0547">Nucleotide-binding</keyword>
<dbReference type="EMBL" id="CP006916">
    <property type="protein sequence ID" value="AHB99526.1"/>
    <property type="molecule type" value="Genomic_DNA"/>
</dbReference>
<organism evidence="9 10">
    <name type="scientific">Mycoplasmoides gallisepticum S6</name>
    <dbReference type="NCBI Taxonomy" id="1006581"/>
    <lineage>
        <taxon>Bacteria</taxon>
        <taxon>Bacillati</taxon>
        <taxon>Mycoplasmatota</taxon>
        <taxon>Mycoplasmoidales</taxon>
        <taxon>Mycoplasmoidaceae</taxon>
        <taxon>Mycoplasmoides</taxon>
    </lineage>
</organism>
<evidence type="ECO:0000256" key="6">
    <source>
        <dbReference type="ARBA" id="ARBA00047671"/>
    </source>
</evidence>
<dbReference type="PRINTS" id="PR01046">
    <property type="entry name" value="TRNASYNTHPRO"/>
</dbReference>
<dbReference type="NCBIfam" id="TIGR00408">
    <property type="entry name" value="proS_fam_I"/>
    <property type="match status" value="1"/>
</dbReference>
<dbReference type="InterPro" id="IPR016061">
    <property type="entry name" value="Pro-tRNA_ligase_II_C"/>
</dbReference>
<reference evidence="9 10" key="1">
    <citation type="journal article" date="2011" name="PLoS ONE">
        <title>Core proteome of the minimal cell: comparative proteomics of three mollicute species.</title>
        <authorList>
            <person name="Fisunov G.Y."/>
            <person name="Alexeev D.G."/>
            <person name="Bazaleev N.A."/>
            <person name="Ladygina V.G."/>
            <person name="Galyamina M.A."/>
            <person name="Kondratov I.G."/>
            <person name="Zhukova N.A."/>
            <person name="Serebryakova M.V."/>
            <person name="Demina I.A."/>
            <person name="Govorun V.M."/>
        </authorList>
    </citation>
    <scope>NUCLEOTIDE SEQUENCE [LARGE SCALE GENOMIC DNA]</scope>
    <source>
        <strain evidence="9 10">S6</strain>
    </source>
</reference>
<dbReference type="Gene3D" id="3.30.930.10">
    <property type="entry name" value="Bira Bifunctional Protein, Domain 2"/>
    <property type="match status" value="1"/>
</dbReference>
<evidence type="ECO:0000256" key="7">
    <source>
        <dbReference type="HAMAP-Rule" id="MF_01571"/>
    </source>
</evidence>
<dbReference type="EC" id="6.1.1.15" evidence="7"/>
<dbReference type="InterPro" id="IPR002314">
    <property type="entry name" value="aa-tRNA-synt_IIb"/>
</dbReference>
<dbReference type="InterPro" id="IPR004499">
    <property type="entry name" value="Pro-tRNA-ligase_IIa_arc-type"/>
</dbReference>
<evidence type="ECO:0000256" key="4">
    <source>
        <dbReference type="ARBA" id="ARBA00022917"/>
    </source>
</evidence>
<dbReference type="Gene3D" id="3.40.50.800">
    <property type="entry name" value="Anticodon-binding domain"/>
    <property type="match status" value="1"/>
</dbReference>
<evidence type="ECO:0000256" key="2">
    <source>
        <dbReference type="ARBA" id="ARBA00022741"/>
    </source>
</evidence>
<dbReference type="KEGG" id="mgz:GCW_01285"/>
<evidence type="ECO:0000313" key="9">
    <source>
        <dbReference type="EMBL" id="AHB99526.1"/>
    </source>
</evidence>
<dbReference type="HOGENOM" id="CLU_001882_4_2_14"/>
<dbReference type="Gene3D" id="3.30.110.30">
    <property type="entry name" value="C-terminal domain of ProRS"/>
    <property type="match status" value="1"/>
</dbReference>
<dbReference type="InterPro" id="IPR017449">
    <property type="entry name" value="Pro-tRNA_synth_II"/>
</dbReference>
<dbReference type="GO" id="GO:0006433">
    <property type="term" value="P:prolyl-tRNA aminoacylation"/>
    <property type="evidence" value="ECO:0007669"/>
    <property type="project" value="UniProtKB-UniRule"/>
</dbReference>
<comment type="domain">
    <text evidence="7">Consists of three domains: the N-terminal catalytic domain, the anticodon-binding domain and the C-terminal extension.</text>
</comment>
<dbReference type="AlphaFoldDB" id="A0A0F6CKA4"/>
<dbReference type="RefSeq" id="WP_011884042.1">
    <property type="nucleotide sequence ID" value="NC_023030.2"/>
</dbReference>
<protein>
    <recommendedName>
        <fullName evidence="7">Proline--tRNA ligase</fullName>
        <ecNumber evidence="7">6.1.1.15</ecNumber>
    </recommendedName>
    <alternativeName>
        <fullName evidence="7">Prolyl-tRNA synthetase</fullName>
        <shortName evidence="7">ProRS</shortName>
    </alternativeName>
</protein>
<gene>
    <name evidence="7 9" type="primary">proS</name>
    <name evidence="9" type="ORF">GCW_01285</name>
</gene>
<evidence type="ECO:0000313" key="10">
    <source>
        <dbReference type="Proteomes" id="UP000018735"/>
    </source>
</evidence>
<keyword evidence="1 7" id="KW-0436">Ligase</keyword>
<comment type="similarity">
    <text evidence="7">Belongs to the class-II aminoacyl-tRNA synthetase family. ProS type 3 subfamily.</text>
</comment>
<dbReference type="HAMAP" id="MF_01571">
    <property type="entry name" value="Pro_tRNA_synth_type3"/>
    <property type="match status" value="1"/>
</dbReference>
<keyword evidence="4 7" id="KW-0648">Protein biosynthesis</keyword>
<dbReference type="InterPro" id="IPR002316">
    <property type="entry name" value="Pro-tRNA-ligase_IIa"/>
</dbReference>
<dbReference type="SUPFAM" id="SSF52954">
    <property type="entry name" value="Class II aaRS ABD-related"/>
    <property type="match status" value="1"/>
</dbReference>
<feature type="domain" description="Aminoacyl-transfer RNA synthetases class-II family profile" evidence="8">
    <location>
        <begin position="42"/>
        <end position="281"/>
    </location>
</feature>
<dbReference type="InterPro" id="IPR036621">
    <property type="entry name" value="Anticodon-bd_dom_sf"/>
</dbReference>
<dbReference type="Proteomes" id="UP000018735">
    <property type="component" value="Chromosome"/>
</dbReference>
<keyword evidence="7" id="KW-0963">Cytoplasm</keyword>
<dbReference type="GO" id="GO:0005524">
    <property type="term" value="F:ATP binding"/>
    <property type="evidence" value="ECO:0007669"/>
    <property type="project" value="UniProtKB-UniRule"/>
</dbReference>
<dbReference type="InterPro" id="IPR006195">
    <property type="entry name" value="aa-tRNA-synth_II"/>
</dbReference>
<dbReference type="Pfam" id="PF00587">
    <property type="entry name" value="tRNA-synt_2b"/>
    <property type="match status" value="1"/>
</dbReference>
<dbReference type="PANTHER" id="PTHR43382">
    <property type="entry name" value="PROLYL-TRNA SYNTHETASE"/>
    <property type="match status" value="1"/>
</dbReference>
<keyword evidence="5 7" id="KW-0030">Aminoacyl-tRNA synthetase</keyword>
<comment type="subcellular location">
    <subcellularLocation>
        <location evidence="7">Cytoplasm</location>
    </subcellularLocation>
</comment>
<proteinExistence type="inferred from homology"/>